<dbReference type="InterPro" id="IPR056924">
    <property type="entry name" value="SH3_Tf2-1"/>
</dbReference>
<dbReference type="InterPro" id="IPR032675">
    <property type="entry name" value="LRR_dom_sf"/>
</dbReference>
<dbReference type="Proteomes" id="UP001428341">
    <property type="component" value="Unassembled WGS sequence"/>
</dbReference>
<dbReference type="InterPro" id="IPR001611">
    <property type="entry name" value="Leu-rich_rpt"/>
</dbReference>
<evidence type="ECO:0000259" key="13">
    <source>
        <dbReference type="Pfam" id="PF23598"/>
    </source>
</evidence>
<name>A0AAP0MIX6_9ROSI</name>
<keyword evidence="11" id="KW-0325">Glycoprotein</keyword>
<dbReference type="GO" id="GO:0009653">
    <property type="term" value="P:anatomical structure morphogenesis"/>
    <property type="evidence" value="ECO:0007669"/>
    <property type="project" value="UniProtKB-ARBA"/>
</dbReference>
<dbReference type="Gene3D" id="3.80.10.10">
    <property type="entry name" value="Ribonuclease Inhibitor"/>
    <property type="match status" value="3"/>
</dbReference>
<dbReference type="PANTHER" id="PTHR48052">
    <property type="entry name" value="UNNAMED PRODUCT"/>
    <property type="match status" value="1"/>
</dbReference>
<dbReference type="SUPFAM" id="SSF52058">
    <property type="entry name" value="L domain-like"/>
    <property type="match status" value="1"/>
</dbReference>
<keyword evidence="9 12" id="KW-0472">Membrane</keyword>
<dbReference type="SMART" id="SM00369">
    <property type="entry name" value="LRR_TYP"/>
    <property type="match status" value="7"/>
</dbReference>
<evidence type="ECO:0000313" key="15">
    <source>
        <dbReference type="EMBL" id="KAK9208651.1"/>
    </source>
</evidence>
<evidence type="ECO:0000313" key="16">
    <source>
        <dbReference type="Proteomes" id="UP001428341"/>
    </source>
</evidence>
<evidence type="ECO:0000256" key="3">
    <source>
        <dbReference type="ARBA" id="ARBA00022475"/>
    </source>
</evidence>
<keyword evidence="3" id="KW-1003">Cell membrane</keyword>
<feature type="domain" description="Tf2-1-like SH3-like" evidence="14">
    <location>
        <begin position="533"/>
        <end position="594"/>
    </location>
</feature>
<evidence type="ECO:0000256" key="6">
    <source>
        <dbReference type="ARBA" id="ARBA00022729"/>
    </source>
</evidence>
<dbReference type="FunFam" id="3.80.10.10:FF:000095">
    <property type="entry name" value="LRR receptor-like serine/threonine-protein kinase GSO1"/>
    <property type="match status" value="1"/>
</dbReference>
<protein>
    <recommendedName>
        <fullName evidence="17">Leucine-rich repeat-containing N-terminal plant-type domain-containing protein</fullName>
    </recommendedName>
</protein>
<feature type="domain" description="Disease resistance R13L4/SHOC-2-like LRR" evidence="13">
    <location>
        <begin position="106"/>
        <end position="188"/>
    </location>
</feature>
<comment type="caution">
    <text evidence="15">The sequence shown here is derived from an EMBL/GenBank/DDBJ whole genome shotgun (WGS) entry which is preliminary data.</text>
</comment>
<evidence type="ECO:0000256" key="8">
    <source>
        <dbReference type="ARBA" id="ARBA00022989"/>
    </source>
</evidence>
<proteinExistence type="inferred from homology"/>
<reference evidence="15 16" key="1">
    <citation type="submission" date="2024-05" db="EMBL/GenBank/DDBJ databases">
        <title>Haplotype-resolved chromosome-level genome assembly of Huyou (Citrus changshanensis).</title>
        <authorList>
            <person name="Miao C."/>
            <person name="Chen W."/>
            <person name="Wu Y."/>
            <person name="Wang L."/>
            <person name="Zhao S."/>
            <person name="Grierson D."/>
            <person name="Xu C."/>
            <person name="Chen K."/>
        </authorList>
    </citation>
    <scope>NUCLEOTIDE SEQUENCE [LARGE SCALE GENOMIC DNA]</scope>
    <source>
        <strain evidence="15">01-14</strain>
        <tissue evidence="15">Leaf</tissue>
    </source>
</reference>
<evidence type="ECO:0000256" key="9">
    <source>
        <dbReference type="ARBA" id="ARBA00023136"/>
    </source>
</evidence>
<keyword evidence="6" id="KW-0732">Signal</keyword>
<evidence type="ECO:0000256" key="7">
    <source>
        <dbReference type="ARBA" id="ARBA00022737"/>
    </source>
</evidence>
<dbReference type="GO" id="GO:0005886">
    <property type="term" value="C:plasma membrane"/>
    <property type="evidence" value="ECO:0007669"/>
    <property type="project" value="UniProtKB-SubCell"/>
</dbReference>
<evidence type="ECO:0000256" key="11">
    <source>
        <dbReference type="ARBA" id="ARBA00023180"/>
    </source>
</evidence>
<keyword evidence="4" id="KW-0433">Leucine-rich repeat</keyword>
<dbReference type="InterPro" id="IPR003591">
    <property type="entry name" value="Leu-rich_rpt_typical-subtyp"/>
</dbReference>
<organism evidence="15 16">
    <name type="scientific">Citrus x changshan-huyou</name>
    <dbReference type="NCBI Taxonomy" id="2935761"/>
    <lineage>
        <taxon>Eukaryota</taxon>
        <taxon>Viridiplantae</taxon>
        <taxon>Streptophyta</taxon>
        <taxon>Embryophyta</taxon>
        <taxon>Tracheophyta</taxon>
        <taxon>Spermatophyta</taxon>
        <taxon>Magnoliopsida</taxon>
        <taxon>eudicotyledons</taxon>
        <taxon>Gunneridae</taxon>
        <taxon>Pentapetalae</taxon>
        <taxon>rosids</taxon>
        <taxon>malvids</taxon>
        <taxon>Sapindales</taxon>
        <taxon>Rutaceae</taxon>
        <taxon>Aurantioideae</taxon>
        <taxon>Citrus</taxon>
    </lineage>
</organism>
<keyword evidence="5 12" id="KW-0812">Transmembrane</keyword>
<dbReference type="InterPro" id="IPR055414">
    <property type="entry name" value="LRR_R13L4/SHOC2-like"/>
</dbReference>
<keyword evidence="7" id="KW-0677">Repeat</keyword>
<evidence type="ECO:0000256" key="12">
    <source>
        <dbReference type="SAM" id="Phobius"/>
    </source>
</evidence>
<dbReference type="Pfam" id="PF13855">
    <property type="entry name" value="LRR_8"/>
    <property type="match status" value="1"/>
</dbReference>
<keyword evidence="16" id="KW-1185">Reference proteome</keyword>
<dbReference type="Pfam" id="PF23598">
    <property type="entry name" value="LRR_14"/>
    <property type="match status" value="1"/>
</dbReference>
<dbReference type="AlphaFoldDB" id="A0AAP0MIX6"/>
<evidence type="ECO:0000256" key="10">
    <source>
        <dbReference type="ARBA" id="ARBA00023170"/>
    </source>
</evidence>
<dbReference type="GO" id="GO:0099402">
    <property type="term" value="P:plant organ development"/>
    <property type="evidence" value="ECO:0007669"/>
    <property type="project" value="UniProtKB-ARBA"/>
</dbReference>
<dbReference type="Pfam" id="PF00560">
    <property type="entry name" value="LRR_1"/>
    <property type="match status" value="4"/>
</dbReference>
<evidence type="ECO:0000256" key="1">
    <source>
        <dbReference type="ARBA" id="ARBA00004251"/>
    </source>
</evidence>
<comment type="subcellular location">
    <subcellularLocation>
        <location evidence="1">Cell membrane</location>
        <topology evidence="1">Single-pass type I membrane protein</topology>
    </subcellularLocation>
</comment>
<dbReference type="EMBL" id="JBCGBO010000004">
    <property type="protein sequence ID" value="KAK9208651.1"/>
    <property type="molecule type" value="Genomic_DNA"/>
</dbReference>
<keyword evidence="8 12" id="KW-1133">Transmembrane helix</keyword>
<evidence type="ECO:0008006" key="17">
    <source>
        <dbReference type="Google" id="ProtNLM"/>
    </source>
</evidence>
<keyword evidence="10" id="KW-0675">Receptor</keyword>
<evidence type="ECO:0000259" key="14">
    <source>
        <dbReference type="Pfam" id="PF24626"/>
    </source>
</evidence>
<dbReference type="Pfam" id="PF24626">
    <property type="entry name" value="SH3_Tf2-1"/>
    <property type="match status" value="1"/>
</dbReference>
<dbReference type="FunFam" id="3.80.10.10:FF:000719">
    <property type="entry name" value="MDIS1-interacting receptor like kinase 2 isoform A"/>
    <property type="match status" value="1"/>
</dbReference>
<dbReference type="PANTHER" id="PTHR48052:SF5">
    <property type="entry name" value="MDIS1-INTERACTING RECEPTOR LIKE KINASE 2-LIKE"/>
    <property type="match status" value="1"/>
</dbReference>
<evidence type="ECO:0000256" key="4">
    <source>
        <dbReference type="ARBA" id="ARBA00022614"/>
    </source>
</evidence>
<dbReference type="FunFam" id="3.80.10.10:FF:000400">
    <property type="entry name" value="Nuclear pore complex protein NUP107"/>
    <property type="match status" value="1"/>
</dbReference>
<evidence type="ECO:0000256" key="2">
    <source>
        <dbReference type="ARBA" id="ARBA00009592"/>
    </source>
</evidence>
<sequence length="615" mass="68930">MDSPTLKNNKVIISLVFPLILFLVLDFSLDVSSNSTEEAHTLVKWKASLEVHSRSLLHSWSLSSVNATIISSCTWSGIHCNHAGRVIGINLTSISLNGTLLEFSFSSFPHLVYLDLYNNELFGIIPPQISNLSNLEYLDFSANKLFGQIPSEIGLLSHLMVLHISRNRLNGSIPHEVGQLTFLNHLTLDSNFLDGSIPSSLGNLTHVVILYLYNNSFSGSIPQEIGNLKSLFDLELCINQLSGAIPLSIGNLTNLRFLYLYHNELSGIIPQEIGNLKKLNWGRCPQLSFLDVSINNITGSIPLGIRESPQLQYLDLSSNHIVGEIPTQLGKISYLNRLSLSGNKLSGRIPGELGSLINIGYLDLSANNLSNSVPESLGNLVKLYYLNLSHNKLSQQIPTELDNLIHLSELDLSHNFLGEKISSQICRMEEAQSVLQQPIRSHNKCKTNNFILIKCTLFSVNQGQGTYAEHKIIHAIACSEKYLVGFVKVALHKNWLRWTNGQTKVVNHILEAANAKYKADVDKHRYKKVFQEGDFVIVHMHRSRFLGIRTKLEKLKNGPFHVAREINDNTNVLQLPKKWNISNVFNVVHLFEYHPDDEAFYRPNSRTNSFPSGGN</sequence>
<comment type="similarity">
    <text evidence="2">Belongs to the RLP family.</text>
</comment>
<accession>A0AAP0MIX6</accession>
<evidence type="ECO:0000256" key="5">
    <source>
        <dbReference type="ARBA" id="ARBA00022692"/>
    </source>
</evidence>
<feature type="transmembrane region" description="Helical" evidence="12">
    <location>
        <begin position="12"/>
        <end position="29"/>
    </location>
</feature>
<gene>
    <name evidence="15" type="ORF">WN944_001010</name>
</gene>